<evidence type="ECO:0000256" key="3">
    <source>
        <dbReference type="ARBA" id="ARBA00022723"/>
    </source>
</evidence>
<dbReference type="InterPro" id="IPR029068">
    <property type="entry name" value="Glyas_Bleomycin-R_OHBP_Dase"/>
</dbReference>
<evidence type="ECO:0000259" key="8">
    <source>
        <dbReference type="PROSITE" id="PS51819"/>
    </source>
</evidence>
<name>A0A1I3ZCX4_9BACL</name>
<feature type="domain" description="VOC" evidence="8">
    <location>
        <begin position="154"/>
        <end position="277"/>
    </location>
</feature>
<dbReference type="Pfam" id="PF00903">
    <property type="entry name" value="Glyoxalase"/>
    <property type="match status" value="1"/>
</dbReference>
<dbReference type="GO" id="GO:0046872">
    <property type="term" value="F:metal ion binding"/>
    <property type="evidence" value="ECO:0007669"/>
    <property type="project" value="UniProtKB-KW"/>
</dbReference>
<protein>
    <submittedName>
        <fullName evidence="9">Catechol 2,3-dioxygenase</fullName>
    </submittedName>
</protein>
<evidence type="ECO:0000256" key="7">
    <source>
        <dbReference type="ARBA" id="ARBA00023002"/>
    </source>
</evidence>
<dbReference type="GO" id="GO:0051213">
    <property type="term" value="F:dioxygenase activity"/>
    <property type="evidence" value="ECO:0007669"/>
    <property type="project" value="UniProtKB-KW"/>
</dbReference>
<evidence type="ECO:0000256" key="5">
    <source>
        <dbReference type="ARBA" id="ARBA00022797"/>
    </source>
</evidence>
<dbReference type="Proteomes" id="UP000198915">
    <property type="component" value="Unassembled WGS sequence"/>
</dbReference>
<dbReference type="STRING" id="1884381.SAMN05518846_1135"/>
<comment type="similarity">
    <text evidence="1">Belongs to the extradiol ring-cleavage dioxygenase family.</text>
</comment>
<evidence type="ECO:0000256" key="2">
    <source>
        <dbReference type="ARBA" id="ARBA00011881"/>
    </source>
</evidence>
<dbReference type="RefSeq" id="WP_092272560.1">
    <property type="nucleotide sequence ID" value="NZ_BJOE01000083.1"/>
</dbReference>
<proteinExistence type="inferred from homology"/>
<dbReference type="PROSITE" id="PS51819">
    <property type="entry name" value="VOC"/>
    <property type="match status" value="2"/>
</dbReference>
<reference evidence="10" key="1">
    <citation type="submission" date="2016-10" db="EMBL/GenBank/DDBJ databases">
        <authorList>
            <person name="Varghese N."/>
            <person name="Submissions S."/>
        </authorList>
    </citation>
    <scope>NUCLEOTIDE SEQUENCE [LARGE SCALE GENOMIC DNA]</scope>
    <source>
        <strain evidence="10">OK042</strain>
    </source>
</reference>
<keyword evidence="7" id="KW-0560">Oxidoreductase</keyword>
<gene>
    <name evidence="9" type="ORF">SAMN05518846_1135</name>
</gene>
<dbReference type="Pfam" id="PF22247">
    <property type="entry name" value="Diox-like_N"/>
    <property type="match status" value="1"/>
</dbReference>
<feature type="domain" description="VOC" evidence="8">
    <location>
        <begin position="9"/>
        <end position="124"/>
    </location>
</feature>
<dbReference type="InterPro" id="IPR004360">
    <property type="entry name" value="Glyas_Fos-R_dOase_dom"/>
</dbReference>
<keyword evidence="3" id="KW-0479">Metal-binding</keyword>
<organism evidence="9 10">
    <name type="scientific">Brevibacillus centrosporus</name>
    <dbReference type="NCBI Taxonomy" id="54910"/>
    <lineage>
        <taxon>Bacteria</taxon>
        <taxon>Bacillati</taxon>
        <taxon>Bacillota</taxon>
        <taxon>Bacilli</taxon>
        <taxon>Bacillales</taxon>
        <taxon>Paenibacillaceae</taxon>
        <taxon>Brevibacillus</taxon>
    </lineage>
</organism>
<evidence type="ECO:0000256" key="1">
    <source>
        <dbReference type="ARBA" id="ARBA00008784"/>
    </source>
</evidence>
<evidence type="ECO:0000256" key="6">
    <source>
        <dbReference type="ARBA" id="ARBA00022964"/>
    </source>
</evidence>
<dbReference type="PANTHER" id="PTHR21366">
    <property type="entry name" value="GLYOXALASE FAMILY PROTEIN"/>
    <property type="match status" value="1"/>
</dbReference>
<dbReference type="InterPro" id="IPR054560">
    <property type="entry name" value="XylE-like_N"/>
</dbReference>
<keyword evidence="6 9" id="KW-0223">Dioxygenase</keyword>
<dbReference type="AlphaFoldDB" id="A0A1I3ZCX4"/>
<dbReference type="SUPFAM" id="SSF54593">
    <property type="entry name" value="Glyoxalase/Bleomycin resistance protein/Dihydroxybiphenyl dioxygenase"/>
    <property type="match status" value="1"/>
</dbReference>
<keyword evidence="5" id="KW-0058">Aromatic hydrocarbons catabolism</keyword>
<evidence type="ECO:0000313" key="10">
    <source>
        <dbReference type="Proteomes" id="UP000198915"/>
    </source>
</evidence>
<dbReference type="GeneID" id="301132855"/>
<comment type="subunit">
    <text evidence="2">Homotetramer.</text>
</comment>
<evidence type="ECO:0000313" key="9">
    <source>
        <dbReference type="EMBL" id="SFK41446.1"/>
    </source>
</evidence>
<sequence length="321" mass="36872">MTGQNEVAKLGHVALVTPDIEKSYWFWHDVVGLEEVERRDGHIYMRAWGEFEHHSLILIPGERARVDHVAWKARKPEDVELYARYLRSQGVEVQDVEAGEEAGQGRAIRFKVPTSGHPFEIYYDMERPGAPDEKRSRLKNQVYKAWSRGISPRRIDHVNITTSPTPALTQNWLSDHMGFKMREYIKLNNGDVHAGWMSVTPLVHDIAIMHEGKHAGPRFHHVAYFLDNAQDVLRALTILRDHNITPDLGPGQHGISQAIYTYVRDPGSGHRLELFSGGYLIFDPDWEPLEWREEELVEGLFWWGDRWAPGSGHAMDETTEA</sequence>
<keyword evidence="4" id="KW-0677">Repeat</keyword>
<dbReference type="Gene3D" id="3.10.180.10">
    <property type="entry name" value="2,3-Dihydroxybiphenyl 1,2-Dioxygenase, domain 1"/>
    <property type="match status" value="2"/>
</dbReference>
<dbReference type="InterPro" id="IPR037523">
    <property type="entry name" value="VOC_core"/>
</dbReference>
<accession>A0A1I3ZCX4</accession>
<dbReference type="EMBL" id="FORT01000013">
    <property type="protein sequence ID" value="SFK41446.1"/>
    <property type="molecule type" value="Genomic_DNA"/>
</dbReference>
<dbReference type="InterPro" id="IPR050383">
    <property type="entry name" value="GlyoxalaseI/FosfomycinResist"/>
</dbReference>
<evidence type="ECO:0000256" key="4">
    <source>
        <dbReference type="ARBA" id="ARBA00022737"/>
    </source>
</evidence>
<keyword evidence="10" id="KW-1185">Reference proteome</keyword>